<accession>A0A5N6TLB6</accession>
<dbReference type="PANTHER" id="PTHR12350">
    <property type="entry name" value="HISTONE-LYSINE N-METHYLTRANSFERASE-RELATED"/>
    <property type="match status" value="1"/>
</dbReference>
<name>A0A5N6TLB6_ASPAV</name>
<gene>
    <name evidence="1" type="ORF">BDV25DRAFT_132359</name>
</gene>
<dbReference type="InterPro" id="IPR053201">
    <property type="entry name" value="Flavunoidine_N-MTase"/>
</dbReference>
<keyword evidence="2" id="KW-1185">Reference proteome</keyword>
<evidence type="ECO:0000313" key="1">
    <source>
        <dbReference type="EMBL" id="KAE8147128.1"/>
    </source>
</evidence>
<dbReference type="SUPFAM" id="SSF82199">
    <property type="entry name" value="SET domain"/>
    <property type="match status" value="1"/>
</dbReference>
<dbReference type="EMBL" id="ML742224">
    <property type="protein sequence ID" value="KAE8147128.1"/>
    <property type="molecule type" value="Genomic_DNA"/>
</dbReference>
<dbReference type="OrthoDB" id="5984008at2759"/>
<evidence type="ECO:0008006" key="3">
    <source>
        <dbReference type="Google" id="ProtNLM"/>
    </source>
</evidence>
<proteinExistence type="predicted"/>
<dbReference type="Proteomes" id="UP000325780">
    <property type="component" value="Unassembled WGS sequence"/>
</dbReference>
<dbReference type="AlphaFoldDB" id="A0A5N6TLB6"/>
<reference evidence="1 2" key="1">
    <citation type="submission" date="2019-04" db="EMBL/GenBank/DDBJ databases">
        <title>Friends and foes A comparative genomics study of 23 Aspergillus species from section Flavi.</title>
        <authorList>
            <consortium name="DOE Joint Genome Institute"/>
            <person name="Kjaerbolling I."/>
            <person name="Vesth T."/>
            <person name="Frisvad J.C."/>
            <person name="Nybo J.L."/>
            <person name="Theobald S."/>
            <person name="Kildgaard S."/>
            <person name="Isbrandt T."/>
            <person name="Kuo A."/>
            <person name="Sato A."/>
            <person name="Lyhne E.K."/>
            <person name="Kogle M.E."/>
            <person name="Wiebenga A."/>
            <person name="Kun R.S."/>
            <person name="Lubbers R.J."/>
            <person name="Makela M.R."/>
            <person name="Barry K."/>
            <person name="Chovatia M."/>
            <person name="Clum A."/>
            <person name="Daum C."/>
            <person name="Haridas S."/>
            <person name="He G."/>
            <person name="LaButti K."/>
            <person name="Lipzen A."/>
            <person name="Mondo S."/>
            <person name="Riley R."/>
            <person name="Salamov A."/>
            <person name="Simmons B.A."/>
            <person name="Magnuson J.K."/>
            <person name="Henrissat B."/>
            <person name="Mortensen U.H."/>
            <person name="Larsen T.O."/>
            <person name="Devries R.P."/>
            <person name="Grigoriev I.V."/>
            <person name="Machida M."/>
            <person name="Baker S.E."/>
            <person name="Andersen M.R."/>
        </authorList>
    </citation>
    <scope>NUCLEOTIDE SEQUENCE [LARGE SCALE GENOMIC DNA]</scope>
    <source>
        <strain evidence="1 2">IBT 18842</strain>
    </source>
</reference>
<organism evidence="1 2">
    <name type="scientific">Aspergillus avenaceus</name>
    <dbReference type="NCBI Taxonomy" id="36643"/>
    <lineage>
        <taxon>Eukaryota</taxon>
        <taxon>Fungi</taxon>
        <taxon>Dikarya</taxon>
        <taxon>Ascomycota</taxon>
        <taxon>Pezizomycotina</taxon>
        <taxon>Eurotiomycetes</taxon>
        <taxon>Eurotiomycetidae</taxon>
        <taxon>Eurotiales</taxon>
        <taxon>Aspergillaceae</taxon>
        <taxon>Aspergillus</taxon>
        <taxon>Aspergillus subgen. Circumdati</taxon>
    </lineage>
</organism>
<protein>
    <recommendedName>
        <fullName evidence="3">Galactose-proton symport</fullName>
    </recommendedName>
</protein>
<evidence type="ECO:0000313" key="2">
    <source>
        <dbReference type="Proteomes" id="UP000325780"/>
    </source>
</evidence>
<dbReference type="PANTHER" id="PTHR12350:SF19">
    <property type="entry name" value="SET DOMAIN-CONTAINING PROTEIN"/>
    <property type="match status" value="1"/>
</dbReference>
<sequence length="164" mass="18375">MDKQAPTWKQPSHPDKIEVITGDKPYSTYARSKISLPSGALFTKITDFAPIDHDTYTTVATSKDSRVELRSDLVYSNHSCDPIRVARDRPLAVGDTLTFFYPSTEWKMAQPFQCECGAGVGRCLGFIAGADSMDPEVLGRYWLNEHVKEQVAEKRGLHPGRVRK</sequence>
<dbReference type="InterPro" id="IPR046341">
    <property type="entry name" value="SET_dom_sf"/>
</dbReference>